<feature type="active site" evidence="1">
    <location>
        <position position="181"/>
    </location>
</feature>
<dbReference type="SUPFAM" id="SSF140931">
    <property type="entry name" value="Fic-like"/>
    <property type="match status" value="1"/>
</dbReference>
<feature type="domain" description="Fido" evidence="3">
    <location>
        <begin position="104"/>
        <end position="249"/>
    </location>
</feature>
<dbReference type="Pfam" id="PF02661">
    <property type="entry name" value="Fic"/>
    <property type="match status" value="1"/>
</dbReference>
<evidence type="ECO:0000313" key="4">
    <source>
        <dbReference type="EMBL" id="MPY68416.1"/>
    </source>
</evidence>
<sequence length="333" mass="37237">MPTNPLPVTRPTSRADIDLEGRRRLLRDLGGLPETGVQNREWLYMLQEETRQSLSIEGYFATEQELRAVLAGRKTFPEILNYYRAAQGLYDLAQQQAREGELGFTVAIVRHAHSALFRELTGRRGEFRLGAIRIQGAKVTPPAHDVEAYVRAFVRLVPDLLTRFPPIPALARLHALFESIHPFTDGNGRAGRILMNYLAVTQGLPPVIIKGEAQEERDRYYAALEAADLGFHAGFPPPEEQALSGALREGDFAPLEALLREGVQPQLDRLIIAAVETGQELRELRDLAPMFGVQEATLRQWVTRGRLIAVKRGRRLVSHPKLFLGERAAEGEG</sequence>
<keyword evidence="5" id="KW-1185">Reference proteome</keyword>
<evidence type="ECO:0000256" key="1">
    <source>
        <dbReference type="PIRSR" id="PIRSR640198-1"/>
    </source>
</evidence>
<dbReference type="PANTHER" id="PTHR13504:SF38">
    <property type="entry name" value="FIDO DOMAIN-CONTAINING PROTEIN"/>
    <property type="match status" value="1"/>
</dbReference>
<comment type="caution">
    <text evidence="4">The sequence shown here is derived from an EMBL/GenBank/DDBJ whole genome shotgun (WGS) entry which is preliminary data.</text>
</comment>
<reference evidence="4 5" key="1">
    <citation type="submission" date="2019-10" db="EMBL/GenBank/DDBJ databases">
        <title>Deinococcus sp. isolated from soil.</title>
        <authorList>
            <person name="Li Y."/>
            <person name="Wang J."/>
        </authorList>
    </citation>
    <scope>NUCLEOTIDE SEQUENCE [LARGE SCALE GENOMIC DNA]</scope>
    <source>
        <strain evidence="4 5">SDU3-2</strain>
    </source>
</reference>
<dbReference type="InterPro" id="IPR003812">
    <property type="entry name" value="Fido"/>
</dbReference>
<proteinExistence type="predicted"/>
<feature type="binding site" evidence="2">
    <location>
        <begin position="185"/>
        <end position="192"/>
    </location>
    <ligand>
        <name>ATP</name>
        <dbReference type="ChEBI" id="CHEBI:30616"/>
    </ligand>
</feature>
<protein>
    <submittedName>
        <fullName evidence="4">Fic family protein</fullName>
    </submittedName>
</protein>
<dbReference type="Proteomes" id="UP000484842">
    <property type="component" value="Unassembled WGS sequence"/>
</dbReference>
<keyword evidence="2" id="KW-0547">Nucleotide-binding</keyword>
<accession>A0A7X1NZ14</accession>
<name>A0A7X1NZ14_9DEIO</name>
<dbReference type="PANTHER" id="PTHR13504">
    <property type="entry name" value="FIDO DOMAIN-CONTAINING PROTEIN DDB_G0283145"/>
    <property type="match status" value="1"/>
</dbReference>
<dbReference type="InterPro" id="IPR040198">
    <property type="entry name" value="Fido_containing"/>
</dbReference>
<dbReference type="GO" id="GO:0005524">
    <property type="term" value="F:ATP binding"/>
    <property type="evidence" value="ECO:0007669"/>
    <property type="project" value="UniProtKB-KW"/>
</dbReference>
<dbReference type="Gene3D" id="1.10.3290.10">
    <property type="entry name" value="Fido-like domain"/>
    <property type="match status" value="1"/>
</dbReference>
<keyword evidence="2" id="KW-0067">ATP-binding</keyword>
<dbReference type="PROSITE" id="PS51459">
    <property type="entry name" value="FIDO"/>
    <property type="match status" value="1"/>
</dbReference>
<dbReference type="EMBL" id="WBSL01000028">
    <property type="protein sequence ID" value="MPY68416.1"/>
    <property type="molecule type" value="Genomic_DNA"/>
</dbReference>
<organism evidence="4 5">
    <name type="scientific">Deinococcus terrestris</name>
    <dbReference type="NCBI Taxonomy" id="2651870"/>
    <lineage>
        <taxon>Bacteria</taxon>
        <taxon>Thermotogati</taxon>
        <taxon>Deinococcota</taxon>
        <taxon>Deinococci</taxon>
        <taxon>Deinococcales</taxon>
        <taxon>Deinococcaceae</taxon>
        <taxon>Deinococcus</taxon>
    </lineage>
</organism>
<dbReference type="AlphaFoldDB" id="A0A7X1NZ14"/>
<evidence type="ECO:0000256" key="2">
    <source>
        <dbReference type="PIRSR" id="PIRSR640198-2"/>
    </source>
</evidence>
<dbReference type="InterPro" id="IPR036597">
    <property type="entry name" value="Fido-like_dom_sf"/>
</dbReference>
<evidence type="ECO:0000259" key="3">
    <source>
        <dbReference type="PROSITE" id="PS51459"/>
    </source>
</evidence>
<feature type="binding site" evidence="2">
    <location>
        <begin position="220"/>
        <end position="221"/>
    </location>
    <ligand>
        <name>ATP</name>
        <dbReference type="ChEBI" id="CHEBI:30616"/>
    </ligand>
</feature>
<evidence type="ECO:0000313" key="5">
    <source>
        <dbReference type="Proteomes" id="UP000484842"/>
    </source>
</evidence>
<gene>
    <name evidence="4" type="ORF">F8S09_17335</name>
</gene>